<dbReference type="Proteomes" id="UP000830542">
    <property type="component" value="Chromosome"/>
</dbReference>
<keyword evidence="4" id="KW-1185">Reference proteome</keyword>
<dbReference type="GeneID" id="71762495"/>
<dbReference type="EMBL" id="CP095005">
    <property type="protein sequence ID" value="UOO94600.1"/>
    <property type="molecule type" value="Genomic_DNA"/>
</dbReference>
<dbReference type="AlphaFoldDB" id="A0AAV3SDA0"/>
<dbReference type="EMBL" id="BAAADN010000019">
    <property type="protein sequence ID" value="GAA0457001.1"/>
    <property type="molecule type" value="Genomic_DNA"/>
</dbReference>
<evidence type="ECO:0000313" key="3">
    <source>
        <dbReference type="EMBL" id="UOO94600.1"/>
    </source>
</evidence>
<dbReference type="PANTHER" id="PTHR11220">
    <property type="entry name" value="HEME-BINDING PROTEIN-RELATED"/>
    <property type="match status" value="1"/>
</dbReference>
<gene>
    <name evidence="2" type="ORF">GCM10008985_11330</name>
    <name evidence="3" type="ORF">MUK72_11565</name>
</gene>
<reference evidence="3" key="2">
    <citation type="submission" date="2022-04" db="EMBL/GenBank/DDBJ databases">
        <title>Sequencing and genomic assembly of Halococcus dombrowskii.</title>
        <authorList>
            <person name="Lim S.W."/>
            <person name="MacLea K.S."/>
        </authorList>
    </citation>
    <scope>NUCLEOTIDE SEQUENCE</scope>
    <source>
        <strain evidence="3">H4</strain>
    </source>
</reference>
<feature type="region of interest" description="Disordered" evidence="1">
    <location>
        <begin position="234"/>
        <end position="254"/>
    </location>
</feature>
<reference evidence="2" key="3">
    <citation type="submission" date="2023-12" db="EMBL/GenBank/DDBJ databases">
        <authorList>
            <person name="Sun Q."/>
            <person name="Inoue M."/>
        </authorList>
    </citation>
    <scope>NUCLEOTIDE SEQUENCE</scope>
    <source>
        <strain evidence="2">JCM 12289</strain>
    </source>
</reference>
<dbReference type="SUPFAM" id="SSF55136">
    <property type="entry name" value="Probable bacterial effector-binding domain"/>
    <property type="match status" value="1"/>
</dbReference>
<dbReference type="KEGG" id="hdo:MUK72_11565"/>
<dbReference type="Gene3D" id="3.20.80.10">
    <property type="entry name" value="Regulatory factor, effector binding domain"/>
    <property type="match status" value="2"/>
</dbReference>
<sequence length="254" mass="27578">MNRARLGAIGVATAGGALAVWSAFGVLRSRSAERVDYTVERTIDDRTEIRRYPELVRVETTGDSTREAFGRLFDYIQGANESRSDVSMTAPVRTDNTGEDEGAGESIEMTAPVRTENGADSESVSMTAPVRTDTDDDGVRMGFYLPSNYTPNTAPRPTGSEVSLAVEPPRSVATRRFSWWRPDWRTRRQASKLLDSLGDSDVEPVGEPFSLGYNDPSTPPFLRTNEVAVDVEWADGASTAETSGGEDTPDIGGD</sequence>
<dbReference type="Proteomes" id="UP001500962">
    <property type="component" value="Unassembled WGS sequence"/>
</dbReference>
<evidence type="ECO:0000256" key="1">
    <source>
        <dbReference type="SAM" id="MobiDB-lite"/>
    </source>
</evidence>
<dbReference type="InterPro" id="IPR011256">
    <property type="entry name" value="Reg_factor_effector_dom_sf"/>
</dbReference>
<protein>
    <submittedName>
        <fullName evidence="3">Heme-binding protein</fullName>
    </submittedName>
</protein>
<dbReference type="InterPro" id="IPR006917">
    <property type="entry name" value="SOUL_heme-bd"/>
</dbReference>
<proteinExistence type="predicted"/>
<dbReference type="Pfam" id="PF04832">
    <property type="entry name" value="SOUL"/>
    <property type="match status" value="1"/>
</dbReference>
<name>A0AAV3SDA0_HALDO</name>
<dbReference type="RefSeq" id="WP_244700775.1">
    <property type="nucleotide sequence ID" value="NZ_BAAADN010000019.1"/>
</dbReference>
<feature type="region of interest" description="Disordered" evidence="1">
    <location>
        <begin position="83"/>
        <end position="167"/>
    </location>
</feature>
<organism evidence="2 5">
    <name type="scientific">Halococcus dombrowskii</name>
    <dbReference type="NCBI Taxonomy" id="179637"/>
    <lineage>
        <taxon>Archaea</taxon>
        <taxon>Methanobacteriati</taxon>
        <taxon>Methanobacteriota</taxon>
        <taxon>Stenosarchaea group</taxon>
        <taxon>Halobacteria</taxon>
        <taxon>Halobacteriales</taxon>
        <taxon>Halococcaceae</taxon>
        <taxon>Halococcus</taxon>
    </lineage>
</organism>
<evidence type="ECO:0000313" key="5">
    <source>
        <dbReference type="Proteomes" id="UP001500962"/>
    </source>
</evidence>
<reference evidence="2" key="1">
    <citation type="journal article" date="2014" name="Int. J. Syst. Evol. Microbiol.">
        <title>Complete genome sequence of Corynebacterium casei LMG S-19264T (=DSM 44701T), isolated from a smear-ripened cheese.</title>
        <authorList>
            <consortium name="US DOE Joint Genome Institute (JGI-PGF)"/>
            <person name="Walter F."/>
            <person name="Albersmeier A."/>
            <person name="Kalinowski J."/>
            <person name="Ruckert C."/>
        </authorList>
    </citation>
    <scope>NUCLEOTIDE SEQUENCE</scope>
    <source>
        <strain evidence="2">JCM 12289</strain>
    </source>
</reference>
<dbReference type="PANTHER" id="PTHR11220:SF1">
    <property type="entry name" value="HEME-BINDING PROTEIN 2"/>
    <property type="match status" value="1"/>
</dbReference>
<accession>A0AAV3SDA0</accession>
<evidence type="ECO:0000313" key="2">
    <source>
        <dbReference type="EMBL" id="GAA0457001.1"/>
    </source>
</evidence>
<evidence type="ECO:0000313" key="4">
    <source>
        <dbReference type="Proteomes" id="UP000830542"/>
    </source>
</evidence>